<dbReference type="InterPro" id="IPR036371">
    <property type="entry name" value="TPK_B1-bd_sf"/>
</dbReference>
<dbReference type="CDD" id="cd07995">
    <property type="entry name" value="TPK"/>
    <property type="match status" value="1"/>
</dbReference>
<dbReference type="Pfam" id="PF04265">
    <property type="entry name" value="TPK_B1_binding"/>
    <property type="match status" value="1"/>
</dbReference>
<dbReference type="Proteomes" id="UP000001029">
    <property type="component" value="Chromosome"/>
</dbReference>
<keyword evidence="4" id="KW-0067">ATP-binding</keyword>
<evidence type="ECO:0000313" key="8">
    <source>
        <dbReference type="Proteomes" id="UP000001029"/>
    </source>
</evidence>
<dbReference type="STRING" id="445932.Emin_1147"/>
<evidence type="ECO:0000256" key="3">
    <source>
        <dbReference type="ARBA" id="ARBA00022777"/>
    </source>
</evidence>
<dbReference type="SUPFAM" id="SSF63862">
    <property type="entry name" value="Thiamin pyrophosphokinase, substrate-binding domain"/>
    <property type="match status" value="1"/>
</dbReference>
<keyword evidence="2" id="KW-0547">Nucleotide-binding</keyword>
<reference evidence="7 8" key="1">
    <citation type="journal article" date="2009" name="Appl. Environ. Microbiol.">
        <title>Genomic analysis of 'Elusimicrobium minutum,' the first cultivated representative of the phylum 'Elusimicrobia' (formerly termite group 1).</title>
        <authorList>
            <person name="Herlemann D.P.R."/>
            <person name="Geissinger O."/>
            <person name="Ikeda-Ohtsubo W."/>
            <person name="Kunin V."/>
            <person name="Sun H."/>
            <person name="Lapidus A."/>
            <person name="Hugenholtz P."/>
            <person name="Brune A."/>
        </authorList>
    </citation>
    <scope>NUCLEOTIDE SEQUENCE [LARGE SCALE GENOMIC DNA]</scope>
    <source>
        <strain evidence="7 8">Pei191</strain>
    </source>
</reference>
<dbReference type="InterPro" id="IPR053149">
    <property type="entry name" value="TPK"/>
</dbReference>
<evidence type="ECO:0000256" key="2">
    <source>
        <dbReference type="ARBA" id="ARBA00022741"/>
    </source>
</evidence>
<dbReference type="Pfam" id="PF04263">
    <property type="entry name" value="TPK_catalytic"/>
    <property type="match status" value="1"/>
</dbReference>
<dbReference type="EMBL" id="CP001055">
    <property type="protein sequence ID" value="ACC98699.1"/>
    <property type="molecule type" value="Genomic_DNA"/>
</dbReference>
<dbReference type="NCBIfam" id="TIGR01378">
    <property type="entry name" value="thi_PPkinase"/>
    <property type="match status" value="1"/>
</dbReference>
<dbReference type="GO" id="GO:0004788">
    <property type="term" value="F:thiamine diphosphokinase activity"/>
    <property type="evidence" value="ECO:0007669"/>
    <property type="project" value="UniProtKB-UniRule"/>
</dbReference>
<dbReference type="SMART" id="SM00983">
    <property type="entry name" value="TPK_B1_binding"/>
    <property type="match status" value="1"/>
</dbReference>
<dbReference type="GO" id="GO:0009229">
    <property type="term" value="P:thiamine diphosphate biosynthetic process"/>
    <property type="evidence" value="ECO:0007669"/>
    <property type="project" value="InterPro"/>
</dbReference>
<dbReference type="PANTHER" id="PTHR41299:SF1">
    <property type="entry name" value="THIAMINE PYROPHOSPHOKINASE"/>
    <property type="match status" value="1"/>
</dbReference>
<evidence type="ECO:0000256" key="4">
    <source>
        <dbReference type="ARBA" id="ARBA00022840"/>
    </source>
</evidence>
<keyword evidence="1" id="KW-0808">Transferase</keyword>
<evidence type="ECO:0000313" key="7">
    <source>
        <dbReference type="EMBL" id="ACC98699.1"/>
    </source>
</evidence>
<dbReference type="InterPro" id="IPR007373">
    <property type="entry name" value="Thiamin_PyroPKinase_B1-bd"/>
</dbReference>
<dbReference type="PANTHER" id="PTHR41299">
    <property type="entry name" value="THIAMINE PYROPHOSPHOKINASE"/>
    <property type="match status" value="1"/>
</dbReference>
<dbReference type="KEGG" id="emi:Emin_1147"/>
<feature type="domain" description="Thiamin pyrophosphokinase thiamin-binding" evidence="6">
    <location>
        <begin position="136"/>
        <end position="200"/>
    </location>
</feature>
<dbReference type="GO" id="GO:0006772">
    <property type="term" value="P:thiamine metabolic process"/>
    <property type="evidence" value="ECO:0007669"/>
    <property type="project" value="UniProtKB-UniRule"/>
</dbReference>
<dbReference type="GO" id="GO:0016301">
    <property type="term" value="F:kinase activity"/>
    <property type="evidence" value="ECO:0007669"/>
    <property type="project" value="UniProtKB-KW"/>
</dbReference>
<evidence type="ECO:0000256" key="5">
    <source>
        <dbReference type="NCBIfam" id="TIGR01378"/>
    </source>
</evidence>
<dbReference type="AlphaFoldDB" id="B2KDV3"/>
<dbReference type="EC" id="2.7.6.2" evidence="5"/>
<dbReference type="InterPro" id="IPR007371">
    <property type="entry name" value="TPK_catalytic"/>
</dbReference>
<evidence type="ECO:0000259" key="6">
    <source>
        <dbReference type="SMART" id="SM00983"/>
    </source>
</evidence>
<dbReference type="OrthoDB" id="9798991at2"/>
<keyword evidence="8" id="KW-1185">Reference proteome</keyword>
<proteinExistence type="predicted"/>
<dbReference type="SUPFAM" id="SSF63999">
    <property type="entry name" value="Thiamin pyrophosphokinase, catalytic domain"/>
    <property type="match status" value="1"/>
</dbReference>
<sequence length="205" mass="22872">MRKALIICNGEPEQKKFLAKACKGKYILCVDGGANTAAKYNIKPDAIVGDMDSVSSAAKKKFASSEWIQVNRQDNTDFEKALNFIKQAKIKDVTIISATGKRLDFTLSNLYSAFKYLKDTKIVFESEFFKIVPVTGVRKFKTRPGVRVSLIPVGICKKVNLKGLKYPLKNANLKVTDTLTLSNEALAKEIEISLEKGRILVYIEK</sequence>
<dbReference type="Gene3D" id="3.40.50.10240">
    <property type="entry name" value="Thiamin pyrophosphokinase, catalytic domain"/>
    <property type="match status" value="1"/>
</dbReference>
<dbReference type="HOGENOM" id="CLU_1204392_0_0_0"/>
<dbReference type="InterPro" id="IPR036759">
    <property type="entry name" value="TPK_catalytic_sf"/>
</dbReference>
<evidence type="ECO:0000256" key="1">
    <source>
        <dbReference type="ARBA" id="ARBA00022679"/>
    </source>
</evidence>
<organism evidence="7 8">
    <name type="scientific">Elusimicrobium minutum (strain Pei191)</name>
    <dbReference type="NCBI Taxonomy" id="445932"/>
    <lineage>
        <taxon>Bacteria</taxon>
        <taxon>Pseudomonadati</taxon>
        <taxon>Elusimicrobiota</taxon>
        <taxon>Elusimicrobia</taxon>
        <taxon>Elusimicrobiales</taxon>
        <taxon>Elusimicrobiaceae</taxon>
        <taxon>Elusimicrobium</taxon>
    </lineage>
</organism>
<dbReference type="GO" id="GO:0030975">
    <property type="term" value="F:thiamine binding"/>
    <property type="evidence" value="ECO:0007669"/>
    <property type="project" value="InterPro"/>
</dbReference>
<dbReference type="InterPro" id="IPR006282">
    <property type="entry name" value="Thi_PPkinase"/>
</dbReference>
<protein>
    <recommendedName>
        <fullName evidence="5">Thiamine diphosphokinase</fullName>
        <ecNumber evidence="5">2.7.6.2</ecNumber>
    </recommendedName>
</protein>
<gene>
    <name evidence="7" type="ordered locus">Emin_1147</name>
</gene>
<dbReference type="GO" id="GO:0005524">
    <property type="term" value="F:ATP binding"/>
    <property type="evidence" value="ECO:0007669"/>
    <property type="project" value="UniProtKB-KW"/>
</dbReference>
<name>B2KDV3_ELUMP</name>
<accession>B2KDV3</accession>
<keyword evidence="3 7" id="KW-0418">Kinase</keyword>
<dbReference type="RefSeq" id="WP_012415314.1">
    <property type="nucleotide sequence ID" value="NC_010644.1"/>
</dbReference>